<feature type="transmembrane region" description="Helical" evidence="6">
    <location>
        <begin position="51"/>
        <end position="74"/>
    </location>
</feature>
<feature type="transmembrane region" description="Helical" evidence="6">
    <location>
        <begin position="95"/>
        <end position="117"/>
    </location>
</feature>
<sequence>MLWNWIAWRTIRLSLLVSTFLTLSFFIVQLVKLDKLIFKLPVFDAVGFMFLWWSYFFVYFIPSSLLLSWCWNLYELKENKKLHVMQTFGISLGNVLFHTLLRLSPLLLAMAVGAYLLHQSDISTARNILLSKYYSKLLMGIPAGDFYTAGDVTFYVGEREGNTWKNVFLKTQDLTVVAKEAVLHSDGILLKHGSVLTEKENKRFLARFDVYLLRLGTPPGTISQTTTKDTLVNFINLFFSIALIPVVSPLVLGLIRTHTQLYYLVGLISIFYHLTILLIRSSLTFS</sequence>
<accession>D3SLR7</accession>
<reference evidence="8" key="1">
    <citation type="journal article" date="2010" name="Stand. Genomic Sci.">
        <title>Complete genome sequence of Thermocrinis albus type strain (HI 11/12T).</title>
        <authorList>
            <person name="Wirth R."/>
            <person name="Sikorski J."/>
            <person name="Brambilla E."/>
            <person name="Misra M."/>
            <person name="Lapidus A."/>
            <person name="Copeland A."/>
            <person name="Nolan M."/>
            <person name="Lucas S."/>
            <person name="Chen F."/>
            <person name="Tice H."/>
            <person name="Cheng J.F."/>
            <person name="Han C."/>
            <person name="Detter J.C."/>
            <person name="Tapia R."/>
            <person name="Bruce D."/>
            <person name="Goodwin L."/>
            <person name="Pitluck S."/>
            <person name="Pati A."/>
            <person name="Anderson I."/>
            <person name="Ivanova N."/>
            <person name="Mavromatis K."/>
            <person name="Mikhailova N."/>
            <person name="Chen A."/>
            <person name="Palaniappan K."/>
            <person name="Bilek Y."/>
            <person name="Hader T."/>
            <person name="Land M."/>
            <person name="Hauser L."/>
            <person name="Chang Y.J."/>
            <person name="Jeffries C.D."/>
            <person name="Tindall B.J."/>
            <person name="Rohde M."/>
            <person name="Goker M."/>
            <person name="Bristow J."/>
            <person name="Eisen J.A."/>
            <person name="Markowitz V."/>
            <person name="Hugenholtz P."/>
            <person name="Kyrpides N.C."/>
            <person name="Klenk H.P."/>
        </authorList>
    </citation>
    <scope>NUCLEOTIDE SEQUENCE [LARGE SCALE GENOMIC DNA]</scope>
    <source>
        <strain evidence="8">DSM 14484 / JCM 11386 / HI 11/12</strain>
    </source>
</reference>
<evidence type="ECO:0000313" key="8">
    <source>
        <dbReference type="Proteomes" id="UP000002043"/>
    </source>
</evidence>
<evidence type="ECO:0000256" key="1">
    <source>
        <dbReference type="ARBA" id="ARBA00004651"/>
    </source>
</evidence>
<proteinExistence type="predicted"/>
<dbReference type="STRING" id="638303.Thal_1065"/>
<evidence type="ECO:0000256" key="5">
    <source>
        <dbReference type="ARBA" id="ARBA00023136"/>
    </source>
</evidence>
<organism evidence="7 8">
    <name type="scientific">Thermocrinis albus (strain DSM 14484 / JCM 11386 / HI 11/12)</name>
    <dbReference type="NCBI Taxonomy" id="638303"/>
    <lineage>
        <taxon>Bacteria</taxon>
        <taxon>Pseudomonadati</taxon>
        <taxon>Aquificota</taxon>
        <taxon>Aquificia</taxon>
        <taxon>Aquificales</taxon>
        <taxon>Aquificaceae</taxon>
        <taxon>Thermocrinis</taxon>
    </lineage>
</organism>
<dbReference type="PANTHER" id="PTHR33529">
    <property type="entry name" value="SLR0882 PROTEIN-RELATED"/>
    <property type="match status" value="1"/>
</dbReference>
<dbReference type="eggNOG" id="COG0795">
    <property type="taxonomic scope" value="Bacteria"/>
</dbReference>
<dbReference type="PANTHER" id="PTHR33529:SF6">
    <property type="entry name" value="YJGP_YJGQ FAMILY PERMEASE"/>
    <property type="match status" value="1"/>
</dbReference>
<dbReference type="Pfam" id="PF03739">
    <property type="entry name" value="LptF_LptG"/>
    <property type="match status" value="1"/>
</dbReference>
<protein>
    <submittedName>
        <fullName evidence="7">Permease YjgP/YjgQ family protein</fullName>
    </submittedName>
</protein>
<comment type="subcellular location">
    <subcellularLocation>
        <location evidence="1">Cell membrane</location>
        <topology evidence="1">Multi-pass membrane protein</topology>
    </subcellularLocation>
</comment>
<evidence type="ECO:0000256" key="2">
    <source>
        <dbReference type="ARBA" id="ARBA00022475"/>
    </source>
</evidence>
<keyword evidence="4 6" id="KW-1133">Transmembrane helix</keyword>
<dbReference type="HOGENOM" id="CLU_983309_0_0_0"/>
<evidence type="ECO:0000313" key="7">
    <source>
        <dbReference type="EMBL" id="ADC89697.1"/>
    </source>
</evidence>
<dbReference type="EMBL" id="CP001931">
    <property type="protein sequence ID" value="ADC89697.1"/>
    <property type="molecule type" value="Genomic_DNA"/>
</dbReference>
<evidence type="ECO:0000256" key="3">
    <source>
        <dbReference type="ARBA" id="ARBA00022692"/>
    </source>
</evidence>
<evidence type="ECO:0000256" key="4">
    <source>
        <dbReference type="ARBA" id="ARBA00022989"/>
    </source>
</evidence>
<keyword evidence="2" id="KW-1003">Cell membrane</keyword>
<dbReference type="Proteomes" id="UP000002043">
    <property type="component" value="Chromosome"/>
</dbReference>
<dbReference type="KEGG" id="tal:Thal_1065"/>
<feature type="transmembrane region" description="Helical" evidence="6">
    <location>
        <begin position="261"/>
        <end position="279"/>
    </location>
</feature>
<feature type="transmembrane region" description="Helical" evidence="6">
    <location>
        <begin position="12"/>
        <end position="31"/>
    </location>
</feature>
<feature type="transmembrane region" description="Helical" evidence="6">
    <location>
        <begin position="234"/>
        <end position="255"/>
    </location>
</feature>
<dbReference type="GO" id="GO:0015920">
    <property type="term" value="P:lipopolysaccharide transport"/>
    <property type="evidence" value="ECO:0007669"/>
    <property type="project" value="TreeGrafter"/>
</dbReference>
<evidence type="ECO:0000256" key="6">
    <source>
        <dbReference type="SAM" id="Phobius"/>
    </source>
</evidence>
<dbReference type="OrthoDB" id="11987at2"/>
<dbReference type="GO" id="GO:0043190">
    <property type="term" value="C:ATP-binding cassette (ABC) transporter complex"/>
    <property type="evidence" value="ECO:0007669"/>
    <property type="project" value="TreeGrafter"/>
</dbReference>
<keyword evidence="3 6" id="KW-0812">Transmembrane</keyword>
<gene>
    <name evidence="7" type="ordered locus">Thal_1065</name>
</gene>
<dbReference type="InterPro" id="IPR005495">
    <property type="entry name" value="LptG/LptF_permease"/>
</dbReference>
<keyword evidence="5 6" id="KW-0472">Membrane</keyword>
<dbReference type="RefSeq" id="WP_012992103.1">
    <property type="nucleotide sequence ID" value="NC_013894.1"/>
</dbReference>
<name>D3SLR7_THEAH</name>
<keyword evidence="8" id="KW-1185">Reference proteome</keyword>
<dbReference type="AlphaFoldDB" id="D3SLR7"/>